<evidence type="ECO:0000256" key="6">
    <source>
        <dbReference type="ARBA" id="ARBA00022679"/>
    </source>
</evidence>
<evidence type="ECO:0000256" key="4">
    <source>
        <dbReference type="ARBA" id="ARBA00022475"/>
    </source>
</evidence>
<evidence type="ECO:0000256" key="5">
    <source>
        <dbReference type="ARBA" id="ARBA00022553"/>
    </source>
</evidence>
<evidence type="ECO:0000256" key="2">
    <source>
        <dbReference type="ARBA" id="ARBA00004651"/>
    </source>
</evidence>
<dbReference type="SMART" id="SM00387">
    <property type="entry name" value="HATPase_c"/>
    <property type="match status" value="1"/>
</dbReference>
<feature type="transmembrane region" description="Helical" evidence="12">
    <location>
        <begin position="12"/>
        <end position="32"/>
    </location>
</feature>
<feature type="domain" description="HAMP" evidence="14">
    <location>
        <begin position="305"/>
        <end position="360"/>
    </location>
</feature>
<dbReference type="Gene3D" id="3.30.565.10">
    <property type="entry name" value="Histidine kinase-like ATPase, C-terminal domain"/>
    <property type="match status" value="1"/>
</dbReference>
<evidence type="ECO:0000256" key="10">
    <source>
        <dbReference type="ARBA" id="ARBA00023012"/>
    </source>
</evidence>
<keyword evidence="8 15" id="KW-0418">Kinase</keyword>
<sequence length="593" mass="66425">MNKIGTKKQFVFICIFSIFVLIVSSAFIISAYTRIILHNAIEHIDGVEKEFQDEFSKNLDAVDQLVNGLVINPTIKDYLTETSTYQKYLVASELVDYFISLSGLQAAIVDISVFRPDGGKISYYSPANAEPDYLDVLQDKPYAYNMGMIRYGTSETKLMLVGSSVFDHKIINSRTNDDPLLGTVVVAVDPSMLSQRLNSFLDTDTIRYMVIDRGGNVVLGNIGDNDLRDRQLMEAIEKAKNDRKPLETKQYRIKSDEIAINGGSILTIIDKGAMFRPVQKSLLSSGGILGCAIILLVVMYIAAARSIIRPIDYLIRFLRGMRHDDIGNLQERIPAVGNRDAVLLYTAFNHMLGEIHELTHRLIANNTLLYQSEIAQKQSEIALLRSQINPHFLYNTLEVIRSISVITRVPEIEQTTKSLAKIMRYSIKGYDNVSLAEEMSIVKDYINIQNARFKDRFVTEFIVDEAAYACVIPKMCLQPVVENAFVHGLELLPGSGRLKITAEKKDDMTLRITVEDNGPGMDEDLLRQINEQLSTNAFMAHSSHVTGIGLVNVNARIRMVQPNGDYGIRIGSRAGEGTKVTITFFLEELKKGV</sequence>
<dbReference type="Gene3D" id="6.10.340.10">
    <property type="match status" value="1"/>
</dbReference>
<keyword evidence="4" id="KW-1003">Cell membrane</keyword>
<protein>
    <recommendedName>
        <fullName evidence="3">histidine kinase</fullName>
        <ecNumber evidence="3">2.7.13.3</ecNumber>
    </recommendedName>
</protein>
<evidence type="ECO:0000256" key="8">
    <source>
        <dbReference type="ARBA" id="ARBA00022777"/>
    </source>
</evidence>
<feature type="domain" description="Histidine kinase" evidence="13">
    <location>
        <begin position="477"/>
        <end position="588"/>
    </location>
</feature>
<keyword evidence="12" id="KW-0812">Transmembrane</keyword>
<keyword evidence="5" id="KW-0597">Phosphoprotein</keyword>
<keyword evidence="6" id="KW-0808">Transferase</keyword>
<evidence type="ECO:0000256" key="12">
    <source>
        <dbReference type="SAM" id="Phobius"/>
    </source>
</evidence>
<dbReference type="Proteomes" id="UP000670947">
    <property type="component" value="Unassembled WGS sequence"/>
</dbReference>
<evidence type="ECO:0000256" key="7">
    <source>
        <dbReference type="ARBA" id="ARBA00022741"/>
    </source>
</evidence>
<name>A0ABS3WDK7_9BACL</name>
<dbReference type="PANTHER" id="PTHR34220:SF7">
    <property type="entry name" value="SENSOR HISTIDINE KINASE YPDA"/>
    <property type="match status" value="1"/>
</dbReference>
<dbReference type="Pfam" id="PF06580">
    <property type="entry name" value="His_kinase"/>
    <property type="match status" value="1"/>
</dbReference>
<evidence type="ECO:0000256" key="9">
    <source>
        <dbReference type="ARBA" id="ARBA00022840"/>
    </source>
</evidence>
<dbReference type="InterPro" id="IPR003594">
    <property type="entry name" value="HATPase_dom"/>
</dbReference>
<dbReference type="InterPro" id="IPR010559">
    <property type="entry name" value="Sig_transdc_His_kin_internal"/>
</dbReference>
<evidence type="ECO:0000256" key="3">
    <source>
        <dbReference type="ARBA" id="ARBA00012438"/>
    </source>
</evidence>
<gene>
    <name evidence="15" type="ORF">I8J29_19250</name>
</gene>
<dbReference type="RefSeq" id="WP_208849136.1">
    <property type="nucleotide sequence ID" value="NZ_JAGGDJ010000017.1"/>
</dbReference>
<dbReference type="PANTHER" id="PTHR34220">
    <property type="entry name" value="SENSOR HISTIDINE KINASE YPDA"/>
    <property type="match status" value="1"/>
</dbReference>
<evidence type="ECO:0000313" key="15">
    <source>
        <dbReference type="EMBL" id="MBO7746352.1"/>
    </source>
</evidence>
<keyword evidence="12" id="KW-1133">Transmembrane helix</keyword>
<comment type="catalytic activity">
    <reaction evidence="1">
        <text>ATP + protein L-histidine = ADP + protein N-phospho-L-histidine.</text>
        <dbReference type="EC" id="2.7.13.3"/>
    </reaction>
</comment>
<organism evidence="15 16">
    <name type="scientific">Paenibacillus artemisiicola</name>
    <dbReference type="NCBI Taxonomy" id="1172618"/>
    <lineage>
        <taxon>Bacteria</taxon>
        <taxon>Bacillati</taxon>
        <taxon>Bacillota</taxon>
        <taxon>Bacilli</taxon>
        <taxon>Bacillales</taxon>
        <taxon>Paenibacillaceae</taxon>
        <taxon>Paenibacillus</taxon>
    </lineage>
</organism>
<keyword evidence="10" id="KW-0902">Two-component regulatory system</keyword>
<comment type="subcellular location">
    <subcellularLocation>
        <location evidence="2">Cell membrane</location>
        <topology evidence="2">Multi-pass membrane protein</topology>
    </subcellularLocation>
</comment>
<dbReference type="InterPro" id="IPR003660">
    <property type="entry name" value="HAMP_dom"/>
</dbReference>
<comment type="caution">
    <text evidence="15">The sequence shown here is derived from an EMBL/GenBank/DDBJ whole genome shotgun (WGS) entry which is preliminary data.</text>
</comment>
<dbReference type="GO" id="GO:0016301">
    <property type="term" value="F:kinase activity"/>
    <property type="evidence" value="ECO:0007669"/>
    <property type="project" value="UniProtKB-KW"/>
</dbReference>
<dbReference type="InterPro" id="IPR036890">
    <property type="entry name" value="HATPase_C_sf"/>
</dbReference>
<evidence type="ECO:0000256" key="11">
    <source>
        <dbReference type="ARBA" id="ARBA00023136"/>
    </source>
</evidence>
<evidence type="ECO:0000259" key="13">
    <source>
        <dbReference type="PROSITE" id="PS50109"/>
    </source>
</evidence>
<keyword evidence="16" id="KW-1185">Reference proteome</keyword>
<accession>A0ABS3WDK7</accession>
<proteinExistence type="predicted"/>
<keyword evidence="11 12" id="KW-0472">Membrane</keyword>
<dbReference type="EMBL" id="JAGGDJ010000017">
    <property type="protein sequence ID" value="MBO7746352.1"/>
    <property type="molecule type" value="Genomic_DNA"/>
</dbReference>
<keyword evidence="7" id="KW-0547">Nucleotide-binding</keyword>
<dbReference type="PROSITE" id="PS50885">
    <property type="entry name" value="HAMP"/>
    <property type="match status" value="1"/>
</dbReference>
<dbReference type="InterPro" id="IPR050640">
    <property type="entry name" value="Bact_2-comp_sensor_kinase"/>
</dbReference>
<dbReference type="Pfam" id="PF02518">
    <property type="entry name" value="HATPase_c"/>
    <property type="match status" value="1"/>
</dbReference>
<feature type="transmembrane region" description="Helical" evidence="12">
    <location>
        <begin position="282"/>
        <end position="303"/>
    </location>
</feature>
<dbReference type="SUPFAM" id="SSF55874">
    <property type="entry name" value="ATPase domain of HSP90 chaperone/DNA topoisomerase II/histidine kinase"/>
    <property type="match status" value="1"/>
</dbReference>
<evidence type="ECO:0000256" key="1">
    <source>
        <dbReference type="ARBA" id="ARBA00000085"/>
    </source>
</evidence>
<evidence type="ECO:0000313" key="16">
    <source>
        <dbReference type="Proteomes" id="UP000670947"/>
    </source>
</evidence>
<dbReference type="InterPro" id="IPR005467">
    <property type="entry name" value="His_kinase_dom"/>
</dbReference>
<dbReference type="PROSITE" id="PS50109">
    <property type="entry name" value="HIS_KIN"/>
    <property type="match status" value="1"/>
</dbReference>
<reference evidence="15 16" key="1">
    <citation type="submission" date="2021-03" db="EMBL/GenBank/DDBJ databases">
        <title>Paenibacillus artemisicola MWE-103 whole genome sequence.</title>
        <authorList>
            <person name="Ham Y.J."/>
        </authorList>
    </citation>
    <scope>NUCLEOTIDE SEQUENCE [LARGE SCALE GENOMIC DNA]</scope>
    <source>
        <strain evidence="15 16">MWE-103</strain>
    </source>
</reference>
<evidence type="ECO:0000259" key="14">
    <source>
        <dbReference type="PROSITE" id="PS50885"/>
    </source>
</evidence>
<keyword evidence="9" id="KW-0067">ATP-binding</keyword>
<dbReference type="EC" id="2.7.13.3" evidence="3"/>